<reference evidence="1" key="1">
    <citation type="submission" date="2018-05" db="EMBL/GenBank/DDBJ databases">
        <authorList>
            <person name="Lanie J.A."/>
            <person name="Ng W.-L."/>
            <person name="Kazmierczak K.M."/>
            <person name="Andrzejewski T.M."/>
            <person name="Davidsen T.M."/>
            <person name="Wayne K.J."/>
            <person name="Tettelin H."/>
            <person name="Glass J.I."/>
            <person name="Rusch D."/>
            <person name="Podicherti R."/>
            <person name="Tsui H.-C.T."/>
            <person name="Winkler M.E."/>
        </authorList>
    </citation>
    <scope>NUCLEOTIDE SEQUENCE</scope>
</reference>
<gene>
    <name evidence="1" type="ORF">METZ01_LOCUS63572</name>
</gene>
<dbReference type="AlphaFoldDB" id="A0A381T557"/>
<accession>A0A381T557</accession>
<organism evidence="1">
    <name type="scientific">marine metagenome</name>
    <dbReference type="NCBI Taxonomy" id="408172"/>
    <lineage>
        <taxon>unclassified sequences</taxon>
        <taxon>metagenomes</taxon>
        <taxon>ecological metagenomes</taxon>
    </lineage>
</organism>
<protein>
    <submittedName>
        <fullName evidence="1">Uncharacterized protein</fullName>
    </submittedName>
</protein>
<proteinExistence type="predicted"/>
<name>A0A381T557_9ZZZZ</name>
<dbReference type="EMBL" id="UINC01003966">
    <property type="protein sequence ID" value="SVA10718.1"/>
    <property type="molecule type" value="Genomic_DNA"/>
</dbReference>
<sequence length="41" mass="4529">MMQADNDLSEESNCWILDAQRGVGADNMTKNNIPKTLHVAP</sequence>
<evidence type="ECO:0000313" key="1">
    <source>
        <dbReference type="EMBL" id="SVA10718.1"/>
    </source>
</evidence>